<dbReference type="PROSITE" id="PS00018">
    <property type="entry name" value="EF_HAND_1"/>
    <property type="match status" value="1"/>
</dbReference>
<sequence>MYLAVYAKDTIQTDKIITASTKKPLIRKGELTFGTFLGLCTGFLIKKVGKIFAMFVGTVFVFMQYLSSEGYITVHWDRFERRYVNTLDLDKDGRVTTRDIQSKWQKFMNILTNNIQFKSTFLAGFYVGIRFG</sequence>
<evidence type="ECO:0000256" key="3">
    <source>
        <dbReference type="ARBA" id="ARBA00022692"/>
    </source>
</evidence>
<keyword evidence="3 6" id="KW-0812">Transmembrane</keyword>
<protein>
    <recommendedName>
        <fullName evidence="9">EF-hand domain-containing protein</fullName>
    </recommendedName>
</protein>
<comment type="similarity">
    <text evidence="2">Belongs to the FUN14 family.</text>
</comment>
<keyword evidence="4 6" id="KW-1133">Transmembrane helix</keyword>
<dbReference type="RefSeq" id="XP_067514712.1">
    <property type="nucleotide sequence ID" value="XM_067658611.1"/>
</dbReference>
<evidence type="ECO:0000256" key="5">
    <source>
        <dbReference type="ARBA" id="ARBA00023136"/>
    </source>
</evidence>
<dbReference type="OMA" id="NAPPQEY"/>
<dbReference type="InterPro" id="IPR018247">
    <property type="entry name" value="EF_Hand_1_Ca_BS"/>
</dbReference>
<dbReference type="InParanoid" id="I1BSY6"/>
<dbReference type="STRING" id="246409.I1BSY6"/>
<evidence type="ECO:0000256" key="2">
    <source>
        <dbReference type="ARBA" id="ARBA00009160"/>
    </source>
</evidence>
<accession>I1BSY6</accession>
<evidence type="ECO:0000256" key="6">
    <source>
        <dbReference type="SAM" id="Phobius"/>
    </source>
</evidence>
<dbReference type="InterPro" id="IPR007014">
    <property type="entry name" value="FUN14"/>
</dbReference>
<evidence type="ECO:0000256" key="1">
    <source>
        <dbReference type="ARBA" id="ARBA00004370"/>
    </source>
</evidence>
<organism evidence="7 8">
    <name type="scientific">Rhizopus delemar (strain RA 99-880 / ATCC MYA-4621 / FGSC 9543 / NRRL 43880)</name>
    <name type="common">Mucormycosis agent</name>
    <name type="synonym">Rhizopus arrhizus var. delemar</name>
    <dbReference type="NCBI Taxonomy" id="246409"/>
    <lineage>
        <taxon>Eukaryota</taxon>
        <taxon>Fungi</taxon>
        <taxon>Fungi incertae sedis</taxon>
        <taxon>Mucoromycota</taxon>
        <taxon>Mucoromycotina</taxon>
        <taxon>Mucoromycetes</taxon>
        <taxon>Mucorales</taxon>
        <taxon>Mucorineae</taxon>
        <taxon>Rhizopodaceae</taxon>
        <taxon>Rhizopus</taxon>
    </lineage>
</organism>
<dbReference type="GO" id="GO:0016020">
    <property type="term" value="C:membrane"/>
    <property type="evidence" value="ECO:0007669"/>
    <property type="project" value="UniProtKB-SubCell"/>
</dbReference>
<comment type="subcellular location">
    <subcellularLocation>
        <location evidence="1">Membrane</location>
    </subcellularLocation>
</comment>
<dbReference type="EMBL" id="CH476733">
    <property type="protein sequence ID" value="EIE79316.1"/>
    <property type="molecule type" value="Genomic_DNA"/>
</dbReference>
<evidence type="ECO:0000313" key="8">
    <source>
        <dbReference type="Proteomes" id="UP000009138"/>
    </source>
</evidence>
<evidence type="ECO:0008006" key="9">
    <source>
        <dbReference type="Google" id="ProtNLM"/>
    </source>
</evidence>
<dbReference type="PANTHER" id="PTHR21346">
    <property type="entry name" value="FUN14 DOMAIN CONTAINING"/>
    <property type="match status" value="1"/>
</dbReference>
<dbReference type="GeneID" id="93610992"/>
<dbReference type="PANTHER" id="PTHR21346:SF10">
    <property type="entry name" value="TRANSMEMBRANE PROTEIN"/>
    <property type="match status" value="1"/>
</dbReference>
<evidence type="ECO:0000256" key="4">
    <source>
        <dbReference type="ARBA" id="ARBA00022989"/>
    </source>
</evidence>
<dbReference type="AlphaFoldDB" id="I1BSY6"/>
<dbReference type="eggNOG" id="KOG4099">
    <property type="taxonomic scope" value="Eukaryota"/>
</dbReference>
<feature type="transmembrane region" description="Helical" evidence="6">
    <location>
        <begin position="51"/>
        <end position="72"/>
    </location>
</feature>
<proteinExistence type="inferred from homology"/>
<reference evidence="7 8" key="1">
    <citation type="journal article" date="2009" name="PLoS Genet.">
        <title>Genomic analysis of the basal lineage fungus Rhizopus oryzae reveals a whole-genome duplication.</title>
        <authorList>
            <person name="Ma L.-J."/>
            <person name="Ibrahim A.S."/>
            <person name="Skory C."/>
            <person name="Grabherr M.G."/>
            <person name="Burger G."/>
            <person name="Butler M."/>
            <person name="Elias M."/>
            <person name="Idnurm A."/>
            <person name="Lang B.F."/>
            <person name="Sone T."/>
            <person name="Abe A."/>
            <person name="Calvo S.E."/>
            <person name="Corrochano L.M."/>
            <person name="Engels R."/>
            <person name="Fu J."/>
            <person name="Hansberg W."/>
            <person name="Kim J.-M."/>
            <person name="Kodira C.D."/>
            <person name="Koehrsen M.J."/>
            <person name="Liu B."/>
            <person name="Miranda-Saavedra D."/>
            <person name="O'Leary S."/>
            <person name="Ortiz-Castellanos L."/>
            <person name="Poulter R."/>
            <person name="Rodriguez-Romero J."/>
            <person name="Ruiz-Herrera J."/>
            <person name="Shen Y.-Q."/>
            <person name="Zeng Q."/>
            <person name="Galagan J."/>
            <person name="Birren B.W."/>
            <person name="Cuomo C.A."/>
            <person name="Wickes B.L."/>
        </authorList>
    </citation>
    <scope>NUCLEOTIDE SEQUENCE [LARGE SCALE GENOMIC DNA]</scope>
    <source>
        <strain evidence="8">RA 99-880 / ATCC MYA-4621 / FGSC 9543 / NRRL 43880</strain>
    </source>
</reference>
<keyword evidence="8" id="KW-1185">Reference proteome</keyword>
<evidence type="ECO:0000313" key="7">
    <source>
        <dbReference type="EMBL" id="EIE79316.1"/>
    </source>
</evidence>
<gene>
    <name evidence="7" type="ORF">RO3G_04021</name>
</gene>
<dbReference type="OrthoDB" id="163794at2759"/>
<dbReference type="Proteomes" id="UP000009138">
    <property type="component" value="Unassembled WGS sequence"/>
</dbReference>
<keyword evidence="5 6" id="KW-0472">Membrane</keyword>
<dbReference type="Pfam" id="PF04930">
    <property type="entry name" value="FUN14"/>
    <property type="match status" value="1"/>
</dbReference>
<dbReference type="VEuPathDB" id="FungiDB:RO3G_04021"/>
<name>I1BSY6_RHIO9</name>